<dbReference type="Gene3D" id="3.40.50.300">
    <property type="entry name" value="P-loop containing nucleotide triphosphate hydrolases"/>
    <property type="match status" value="1"/>
</dbReference>
<dbReference type="Proteomes" id="UP000187429">
    <property type="component" value="Unassembled WGS sequence"/>
</dbReference>
<dbReference type="SUPFAM" id="SSF52540">
    <property type="entry name" value="P-loop containing nucleoside triphosphate hydrolases"/>
    <property type="match status" value="1"/>
</dbReference>
<dbReference type="InterPro" id="IPR027417">
    <property type="entry name" value="P-loop_NTPase"/>
</dbReference>
<dbReference type="AlphaFoldDB" id="A0A1R1XS45"/>
<sequence>MLRITPRLTDLRIINSYKKSYSTNINDLYEGLVNKNRISLSKAITLVESTRLEDRKKSRELISKCLSNKLAKKSRRLGFTGTPGVGKSTFIEAFGKTLVDRGHKLAVLAVDPSSSRSGGSILGDKTRMPYLSVHENAFVRPSPNRGSMGGVSKNTLETIVLCEDLIDSYINTSDISIYAIVLFLAAGYDTCFVETVGVGQSEFIVSDMVDM</sequence>
<dbReference type="PANTHER" id="PTHR23408">
    <property type="entry name" value="METHYLMALONYL-COA MUTASE"/>
    <property type="match status" value="1"/>
</dbReference>
<evidence type="ECO:0000313" key="3">
    <source>
        <dbReference type="Proteomes" id="UP000187429"/>
    </source>
</evidence>
<organism evidence="2 3">
    <name type="scientific">Smittium culicis</name>
    <dbReference type="NCBI Taxonomy" id="133412"/>
    <lineage>
        <taxon>Eukaryota</taxon>
        <taxon>Fungi</taxon>
        <taxon>Fungi incertae sedis</taxon>
        <taxon>Zoopagomycota</taxon>
        <taxon>Kickxellomycotina</taxon>
        <taxon>Harpellomycetes</taxon>
        <taxon>Harpellales</taxon>
        <taxon>Legeriomycetaceae</taxon>
        <taxon>Smittium</taxon>
    </lineage>
</organism>
<dbReference type="InterPro" id="IPR005129">
    <property type="entry name" value="GTPase_ArgK"/>
</dbReference>
<reference evidence="3" key="1">
    <citation type="submission" date="2017-01" db="EMBL/GenBank/DDBJ databases">
        <authorList>
            <person name="Wang Y."/>
            <person name="White M."/>
            <person name="Kvist S."/>
            <person name="Moncalvo J.-M."/>
        </authorList>
    </citation>
    <scope>NUCLEOTIDE SEQUENCE [LARGE SCALE GENOMIC DNA]</scope>
    <source>
        <strain evidence="3">ID-206-W2</strain>
    </source>
</reference>
<evidence type="ECO:0000313" key="2">
    <source>
        <dbReference type="EMBL" id="OMJ17473.1"/>
    </source>
</evidence>
<name>A0A1R1XS45_9FUNG</name>
<accession>A0A1R1XS45</accession>
<dbReference type="Gene3D" id="1.20.5.170">
    <property type="match status" value="1"/>
</dbReference>
<comment type="caution">
    <text evidence="2">The sequence shown here is derived from an EMBL/GenBank/DDBJ whole genome shotgun (WGS) entry which is preliminary data.</text>
</comment>
<dbReference type="OrthoDB" id="1476984at2759"/>
<evidence type="ECO:0000256" key="1">
    <source>
        <dbReference type="ARBA" id="ARBA00009625"/>
    </source>
</evidence>
<dbReference type="GO" id="GO:0005737">
    <property type="term" value="C:cytoplasm"/>
    <property type="evidence" value="ECO:0007669"/>
    <property type="project" value="TreeGrafter"/>
</dbReference>
<keyword evidence="3" id="KW-1185">Reference proteome</keyword>
<dbReference type="PANTHER" id="PTHR23408:SF3">
    <property type="entry name" value="METHYLMALONIC ACIDURIA TYPE A PROTEIN, MITOCHONDRIAL"/>
    <property type="match status" value="1"/>
</dbReference>
<dbReference type="EMBL" id="LSSM01003576">
    <property type="protein sequence ID" value="OMJ17473.1"/>
    <property type="molecule type" value="Genomic_DNA"/>
</dbReference>
<comment type="similarity">
    <text evidence="1">Belongs to the SIMIBI class G3E GTPase family. ArgK/MeaB subfamily.</text>
</comment>
<gene>
    <name evidence="2" type="ORF">AYI69_g7417</name>
</gene>
<dbReference type="GO" id="GO:0003924">
    <property type="term" value="F:GTPase activity"/>
    <property type="evidence" value="ECO:0007669"/>
    <property type="project" value="InterPro"/>
</dbReference>
<protein>
    <submittedName>
        <fullName evidence="2">Putative GTPase</fullName>
    </submittedName>
</protein>
<proteinExistence type="inferred from homology"/>
<dbReference type="Pfam" id="PF03308">
    <property type="entry name" value="MeaB"/>
    <property type="match status" value="2"/>
</dbReference>
<dbReference type="GO" id="GO:0005525">
    <property type="term" value="F:GTP binding"/>
    <property type="evidence" value="ECO:0007669"/>
    <property type="project" value="InterPro"/>
</dbReference>